<feature type="domain" description="DUF397" evidence="1">
    <location>
        <begin position="11"/>
        <end position="62"/>
    </location>
</feature>
<name>A0ABP7HHU4_9ACTN</name>
<evidence type="ECO:0000259" key="1">
    <source>
        <dbReference type="Pfam" id="PF04149"/>
    </source>
</evidence>
<dbReference type="InterPro" id="IPR007278">
    <property type="entry name" value="DUF397"/>
</dbReference>
<dbReference type="Proteomes" id="UP001500888">
    <property type="component" value="Unassembled WGS sequence"/>
</dbReference>
<dbReference type="Pfam" id="PF04149">
    <property type="entry name" value="DUF397"/>
    <property type="match status" value="1"/>
</dbReference>
<accession>A0ABP7HHU4</accession>
<organism evidence="2 3">
    <name type="scientific">Sphaerisporangium flaviroseum</name>
    <dbReference type="NCBI Taxonomy" id="509199"/>
    <lineage>
        <taxon>Bacteria</taxon>
        <taxon>Bacillati</taxon>
        <taxon>Actinomycetota</taxon>
        <taxon>Actinomycetes</taxon>
        <taxon>Streptosporangiales</taxon>
        <taxon>Streptosporangiaceae</taxon>
        <taxon>Sphaerisporangium</taxon>
    </lineage>
</organism>
<comment type="caution">
    <text evidence="2">The sequence shown here is derived from an EMBL/GenBank/DDBJ whole genome shotgun (WGS) entry which is preliminary data.</text>
</comment>
<keyword evidence="3" id="KW-1185">Reference proteome</keyword>
<evidence type="ECO:0000313" key="3">
    <source>
        <dbReference type="Proteomes" id="UP001500888"/>
    </source>
</evidence>
<protein>
    <submittedName>
        <fullName evidence="2">DUF397 domain-containing protein</fullName>
    </submittedName>
</protein>
<dbReference type="EMBL" id="BAAAZR010000001">
    <property type="protein sequence ID" value="GAA3792085.1"/>
    <property type="molecule type" value="Genomic_DNA"/>
</dbReference>
<gene>
    <name evidence="2" type="ORF">GCM10022226_09040</name>
</gene>
<evidence type="ECO:0000313" key="2">
    <source>
        <dbReference type="EMBL" id="GAA3792085.1"/>
    </source>
</evidence>
<sequence length="68" mass="7271">MASSVDLSGVTWRKSTHSSVGNCVEVAHLPKAQIALRDSRQHSGPIVIVSQGQWAVFVAGVKEKGWAD</sequence>
<proteinExistence type="predicted"/>
<dbReference type="RefSeq" id="WP_344934497.1">
    <property type="nucleotide sequence ID" value="NZ_BAAAZR010000001.1"/>
</dbReference>
<reference evidence="3" key="1">
    <citation type="journal article" date="2019" name="Int. J. Syst. Evol. Microbiol.">
        <title>The Global Catalogue of Microorganisms (GCM) 10K type strain sequencing project: providing services to taxonomists for standard genome sequencing and annotation.</title>
        <authorList>
            <consortium name="The Broad Institute Genomics Platform"/>
            <consortium name="The Broad Institute Genome Sequencing Center for Infectious Disease"/>
            <person name="Wu L."/>
            <person name="Ma J."/>
        </authorList>
    </citation>
    <scope>NUCLEOTIDE SEQUENCE [LARGE SCALE GENOMIC DNA]</scope>
    <source>
        <strain evidence="3">JCM 16908</strain>
    </source>
</reference>